<dbReference type="AlphaFoldDB" id="Q1GA50"/>
<protein>
    <submittedName>
        <fullName evidence="2">Uncharacterized protein</fullName>
    </submittedName>
</protein>
<accession>Q1GA50</accession>
<organism evidence="2 3">
    <name type="scientific">Lactobacillus delbrueckii subsp. bulgaricus (strain ATCC 11842 / DSM 20081 / BCRC 10696 / JCM 1002 / NBRC 13953 / NCIMB 11778 / NCTC 12712 / WDCM 00102 / Lb 14)</name>
    <dbReference type="NCBI Taxonomy" id="390333"/>
    <lineage>
        <taxon>Bacteria</taxon>
        <taxon>Bacillati</taxon>
        <taxon>Bacillota</taxon>
        <taxon>Bacilli</taxon>
        <taxon>Lactobacillales</taxon>
        <taxon>Lactobacillaceae</taxon>
        <taxon>Lactobacillus</taxon>
    </lineage>
</organism>
<gene>
    <name evidence="1" type="ordered locus">Ldb1100</name>
    <name evidence="2" type="ordered locus">Ldb1107</name>
</gene>
<dbReference type="Proteomes" id="UP000001259">
    <property type="component" value="Chromosome"/>
</dbReference>
<evidence type="ECO:0000313" key="3">
    <source>
        <dbReference type="Proteomes" id="UP000001259"/>
    </source>
</evidence>
<dbReference type="BioCyc" id="LDEL390333:LDB_RS10070-MONOMER"/>
<evidence type="ECO:0000313" key="2">
    <source>
        <dbReference type="EMBL" id="CAI97909.1"/>
    </source>
</evidence>
<evidence type="ECO:0000313" key="1">
    <source>
        <dbReference type="EMBL" id="CAI97902.1"/>
    </source>
</evidence>
<proteinExistence type="predicted"/>
<keyword evidence="3" id="KW-1185">Reference proteome</keyword>
<dbReference type="BioCyc" id="LDEL390333:LDB_RS10065-MONOMER"/>
<dbReference type="EMBL" id="CR954253">
    <property type="protein sequence ID" value="CAI97909.1"/>
    <property type="molecule type" value="Genomic_DNA"/>
</dbReference>
<sequence length="81" mass="9248">MLDVKTLKSAAYVASILRNISRYKFSKVKVIGHKMACFLTTRSRSVPSAMDVLFALYYIYKILRKDLISCKDVVVKQVKDA</sequence>
<dbReference type="HOGENOM" id="CLU_170255_0_0_9"/>
<name>Q1GA50_LACDA</name>
<dbReference type="EMBL" id="CR954253">
    <property type="protein sequence ID" value="CAI97902.1"/>
    <property type="molecule type" value="Genomic_DNA"/>
</dbReference>
<dbReference type="KEGG" id="ldb:Ldb1107"/>
<reference evidence="2 3" key="1">
    <citation type="journal article" date="2006" name="Proc. Natl. Acad. Sci. U.S.A.">
        <title>The complete genome sequence of Lactobacillus bulgaricus reveals extensive and ongoing reductive evolution.</title>
        <authorList>
            <person name="van de Guchte M."/>
            <person name="Penaud S."/>
            <person name="Grimaldi C."/>
            <person name="Barbe V."/>
            <person name="Bryson K."/>
            <person name="Nicolas P."/>
            <person name="Robert C."/>
            <person name="Oztas S."/>
            <person name="Mangenot S."/>
            <person name="Couloux A."/>
            <person name="Loux V."/>
            <person name="Dervyn R."/>
            <person name="Bossy R."/>
            <person name="Bolotin A."/>
            <person name="Batto J.-M."/>
            <person name="Walunas T."/>
            <person name="Gibrat J.-F."/>
            <person name="Bessieres P."/>
            <person name="Weissenbach J."/>
            <person name="Ehrlich S.D."/>
            <person name="Maguin E."/>
        </authorList>
    </citation>
    <scope>NUCLEOTIDE SEQUENCE [LARGE SCALE GENOMIC DNA]</scope>
    <source>
        <strain evidence="2">ATCC 11842</strain>
        <strain evidence="3">ATCC 11842 / DSM 20081 / BCRC 10696 / JCM 1002 / NBRC 13953 / NCIMB 11778 / NCTC 12712 / WDCM 00102 / Lb 14</strain>
    </source>
</reference>
<dbReference type="KEGG" id="ldb:Ldb1100"/>